<comment type="caution">
    <text evidence="2">The sequence shown here is derived from an EMBL/GenBank/DDBJ whole genome shotgun (WGS) entry which is preliminary data.</text>
</comment>
<evidence type="ECO:0000313" key="3">
    <source>
        <dbReference type="Proteomes" id="UP001292079"/>
    </source>
</evidence>
<organism evidence="2 3">
    <name type="scientific">Schistosoma mekongi</name>
    <name type="common">Parasitic worm</name>
    <dbReference type="NCBI Taxonomy" id="38744"/>
    <lineage>
        <taxon>Eukaryota</taxon>
        <taxon>Metazoa</taxon>
        <taxon>Spiralia</taxon>
        <taxon>Lophotrochozoa</taxon>
        <taxon>Platyhelminthes</taxon>
        <taxon>Trematoda</taxon>
        <taxon>Digenea</taxon>
        <taxon>Strigeidida</taxon>
        <taxon>Schistosomatoidea</taxon>
        <taxon>Schistosomatidae</taxon>
        <taxon>Schistosoma</taxon>
    </lineage>
</organism>
<dbReference type="Proteomes" id="UP001292079">
    <property type="component" value="Unassembled WGS sequence"/>
</dbReference>
<proteinExistence type="predicted"/>
<protein>
    <recommendedName>
        <fullName evidence="1">ISXO2-like transposase domain-containing protein</fullName>
    </recommendedName>
</protein>
<dbReference type="PANTHER" id="PTHR47163:SF2">
    <property type="entry name" value="SI:DKEY-17M8.2"/>
    <property type="match status" value="1"/>
</dbReference>
<dbReference type="Pfam" id="PF12762">
    <property type="entry name" value="DDE_Tnp_IS1595"/>
    <property type="match status" value="1"/>
</dbReference>
<dbReference type="PANTHER" id="PTHR47163">
    <property type="entry name" value="DDE_TNP_IS1595 DOMAIN-CONTAINING PROTEIN"/>
    <property type="match status" value="1"/>
</dbReference>
<dbReference type="EMBL" id="JALJAT010000001">
    <property type="protein sequence ID" value="KAK4476182.1"/>
    <property type="molecule type" value="Genomic_DNA"/>
</dbReference>
<dbReference type="SMART" id="SM01126">
    <property type="entry name" value="DDE_Tnp_IS1595"/>
    <property type="match status" value="1"/>
</dbReference>
<dbReference type="InterPro" id="IPR053164">
    <property type="entry name" value="IS1016-like_transposase"/>
</dbReference>
<gene>
    <name evidence="2" type="ORF">MN116_001396</name>
</gene>
<dbReference type="InterPro" id="IPR024445">
    <property type="entry name" value="Tnp_ISXO2-like"/>
</dbReference>
<name>A0AAE1ZMI3_SCHME</name>
<evidence type="ECO:0000259" key="1">
    <source>
        <dbReference type="SMART" id="SM01126"/>
    </source>
</evidence>
<dbReference type="AlphaFoldDB" id="A0AAE1ZMI3"/>
<reference evidence="2" key="1">
    <citation type="submission" date="2022-04" db="EMBL/GenBank/DDBJ databases">
        <authorList>
            <person name="Xu L."/>
            <person name="Lv Z."/>
        </authorList>
    </citation>
    <scope>NUCLEOTIDE SEQUENCE</scope>
    <source>
        <strain evidence="2">LV_2022a</strain>
    </source>
</reference>
<evidence type="ECO:0000313" key="2">
    <source>
        <dbReference type="EMBL" id="KAK4476182.1"/>
    </source>
</evidence>
<keyword evidence="3" id="KW-1185">Reference proteome</keyword>
<feature type="domain" description="ISXO2-like transposase" evidence="1">
    <location>
        <begin position="13"/>
        <end position="121"/>
    </location>
</feature>
<reference evidence="2" key="2">
    <citation type="journal article" date="2023" name="Infect Dis Poverty">
        <title>Chromosome-scale genome of the human blood fluke Schistosoma mekongi and its implications for public health.</title>
        <authorList>
            <person name="Zhou M."/>
            <person name="Xu L."/>
            <person name="Xu D."/>
            <person name="Chen W."/>
            <person name="Khan J."/>
            <person name="Hu Y."/>
            <person name="Huang H."/>
            <person name="Wei H."/>
            <person name="Zhang Y."/>
            <person name="Chusongsang P."/>
            <person name="Tanasarnprasert K."/>
            <person name="Hu X."/>
            <person name="Limpanont Y."/>
            <person name="Lv Z."/>
        </authorList>
    </citation>
    <scope>NUCLEOTIDE SEQUENCE</scope>
    <source>
        <strain evidence="2">LV_2022a</strain>
    </source>
</reference>
<sequence>MSTGELARKVPDILLTHPSETQYDCLKQLFGMWDRVLNKGHCERIRDRSATTLLALVEKYILPGTIIYSDNFKAYELLSNMGYVHKVVMHRKRFVDPSTGVHTNNIESMWSRVRYHLRPHYGS</sequence>
<accession>A0AAE1ZMI3</accession>